<sequence>DTHQHSCPSGCGLVFVSPASSASRMPLDLRLLQDQVAMLPDVPARKPEESTRVEPGCLLYAL</sequence>
<protein>
    <submittedName>
        <fullName evidence="1">Uncharacterized protein</fullName>
    </submittedName>
</protein>
<reference evidence="1" key="1">
    <citation type="submission" date="2022-11" db="EMBL/GenBank/DDBJ databases">
        <title>Chromosome-level genome of Pogonophryne albipinna.</title>
        <authorList>
            <person name="Jo E."/>
        </authorList>
    </citation>
    <scope>NUCLEOTIDE SEQUENCE</scope>
    <source>
        <strain evidence="1">SGF0006</strain>
        <tissue evidence="1">Muscle</tissue>
    </source>
</reference>
<dbReference type="AlphaFoldDB" id="A0AAD6AJM6"/>
<evidence type="ECO:0000313" key="1">
    <source>
        <dbReference type="EMBL" id="KAJ4925981.1"/>
    </source>
</evidence>
<feature type="non-terminal residue" evidence="1">
    <location>
        <position position="1"/>
    </location>
</feature>
<proteinExistence type="predicted"/>
<dbReference type="EMBL" id="JAPTMU010000020">
    <property type="protein sequence ID" value="KAJ4925981.1"/>
    <property type="molecule type" value="Genomic_DNA"/>
</dbReference>
<accession>A0AAD6AJM6</accession>
<gene>
    <name evidence="1" type="ORF">JOQ06_008166</name>
</gene>
<keyword evidence="2" id="KW-1185">Reference proteome</keyword>
<dbReference type="Proteomes" id="UP001219934">
    <property type="component" value="Unassembled WGS sequence"/>
</dbReference>
<name>A0AAD6AJM6_9TELE</name>
<comment type="caution">
    <text evidence="1">The sequence shown here is derived from an EMBL/GenBank/DDBJ whole genome shotgun (WGS) entry which is preliminary data.</text>
</comment>
<organism evidence="1 2">
    <name type="scientific">Pogonophryne albipinna</name>
    <dbReference type="NCBI Taxonomy" id="1090488"/>
    <lineage>
        <taxon>Eukaryota</taxon>
        <taxon>Metazoa</taxon>
        <taxon>Chordata</taxon>
        <taxon>Craniata</taxon>
        <taxon>Vertebrata</taxon>
        <taxon>Euteleostomi</taxon>
        <taxon>Actinopterygii</taxon>
        <taxon>Neopterygii</taxon>
        <taxon>Teleostei</taxon>
        <taxon>Neoteleostei</taxon>
        <taxon>Acanthomorphata</taxon>
        <taxon>Eupercaria</taxon>
        <taxon>Perciformes</taxon>
        <taxon>Notothenioidei</taxon>
        <taxon>Pogonophryne</taxon>
    </lineage>
</organism>
<evidence type="ECO:0000313" key="2">
    <source>
        <dbReference type="Proteomes" id="UP001219934"/>
    </source>
</evidence>